<keyword evidence="7 9" id="KW-0503">Monooxygenase</keyword>
<dbReference type="SUPFAM" id="SSF48264">
    <property type="entry name" value="Cytochrome P450"/>
    <property type="match status" value="1"/>
</dbReference>
<dbReference type="GO" id="GO:0016705">
    <property type="term" value="F:oxidoreductase activity, acting on paired donors, with incorporation or reduction of molecular oxygen"/>
    <property type="evidence" value="ECO:0007669"/>
    <property type="project" value="InterPro"/>
</dbReference>
<keyword evidence="3 8" id="KW-0349">Heme</keyword>
<evidence type="ECO:0000256" key="7">
    <source>
        <dbReference type="ARBA" id="ARBA00023033"/>
    </source>
</evidence>
<dbReference type="EMBL" id="JBEDUW010000001">
    <property type="protein sequence ID" value="KAK9948105.1"/>
    <property type="molecule type" value="Genomic_DNA"/>
</dbReference>
<dbReference type="Proteomes" id="UP001457282">
    <property type="component" value="Unassembled WGS sequence"/>
</dbReference>
<evidence type="ECO:0000256" key="5">
    <source>
        <dbReference type="ARBA" id="ARBA00023002"/>
    </source>
</evidence>
<keyword evidence="4 8" id="KW-0479">Metal-binding</keyword>
<dbReference type="Pfam" id="PF00067">
    <property type="entry name" value="p450"/>
    <property type="match status" value="1"/>
</dbReference>
<dbReference type="Gene3D" id="1.10.630.10">
    <property type="entry name" value="Cytochrome P450"/>
    <property type="match status" value="1"/>
</dbReference>
<evidence type="ECO:0000256" key="9">
    <source>
        <dbReference type="RuleBase" id="RU000461"/>
    </source>
</evidence>
<dbReference type="PROSITE" id="PS00086">
    <property type="entry name" value="CYTOCHROME_P450"/>
    <property type="match status" value="1"/>
</dbReference>
<sequence>MEASVSWDVLTLSWLSLLLALIVSKTFFAQLHKLNLKFPPGPKPWPVIGNLNLINGPLPHQSLHKLSQTYGPIMQLKFGSYPVVIASSAEAAKLFLKTHDHVFASRPQTAAGKYITYNYLNITWSPHGPYWRQGRKIFLSELFSSKRLESFAYIRVDEIHAFISRLYALSGKPVMLKEHLSRLTLSIMSRSVMGKEYFREPEFQRSVMRLEEFQDMLDELFLLNGVFNIGDWIPWLDFLDLQRYVKRMKALTKKSEPFYDYVLDEHKAEREGGPKDYVAKDMVDSLLQLVDDPDLEVKLTNDSVKAFIQDLIAGGTDTSAKTMEWAMSELIKQPNLIKKATEELDRVIGRDRWVEEKDIAQLPYIEAIMKETMRKHPAVVLLPPHLALEDCNVGGYDVCKGTRVFINTWSIGRDPSLWDAPEEFNPERFVGNKAIDVKGQSFELLPFGSGRRMCPGYSLGLKMIGTCLANMLHGFNWKLPENMKPEDLGMEEAFGLVMHRKFPLVAVVKPRLPIHLY</sequence>
<dbReference type="GO" id="GO:0005506">
    <property type="term" value="F:iron ion binding"/>
    <property type="evidence" value="ECO:0007669"/>
    <property type="project" value="InterPro"/>
</dbReference>
<dbReference type="AlphaFoldDB" id="A0AAW1YI53"/>
<gene>
    <name evidence="10" type="ORF">M0R45_003693</name>
</gene>
<evidence type="ECO:0000256" key="4">
    <source>
        <dbReference type="ARBA" id="ARBA00022723"/>
    </source>
</evidence>
<evidence type="ECO:0000313" key="10">
    <source>
        <dbReference type="EMBL" id="KAK9948105.1"/>
    </source>
</evidence>
<proteinExistence type="inferred from homology"/>
<evidence type="ECO:0000256" key="6">
    <source>
        <dbReference type="ARBA" id="ARBA00023004"/>
    </source>
</evidence>
<dbReference type="InterPro" id="IPR001128">
    <property type="entry name" value="Cyt_P450"/>
</dbReference>
<evidence type="ECO:0000256" key="3">
    <source>
        <dbReference type="ARBA" id="ARBA00022617"/>
    </source>
</evidence>
<dbReference type="PRINTS" id="PR00385">
    <property type="entry name" value="P450"/>
</dbReference>
<comment type="cofactor">
    <cofactor evidence="1 8">
        <name>heme</name>
        <dbReference type="ChEBI" id="CHEBI:30413"/>
    </cofactor>
</comment>
<comment type="similarity">
    <text evidence="2 9">Belongs to the cytochrome P450 family.</text>
</comment>
<accession>A0AAW1YI53</accession>
<dbReference type="FunFam" id="1.10.630.10:FF:000038">
    <property type="entry name" value="Cytochrome P450 84A1"/>
    <property type="match status" value="1"/>
</dbReference>
<dbReference type="PANTHER" id="PTHR47944:SF5">
    <property type="entry name" value="CYTOCHROME P450 71A1-LIKE"/>
    <property type="match status" value="1"/>
</dbReference>
<name>A0AAW1YI53_RUBAR</name>
<dbReference type="PANTHER" id="PTHR47944">
    <property type="entry name" value="CYTOCHROME P450 98A9"/>
    <property type="match status" value="1"/>
</dbReference>
<feature type="binding site" description="axial binding residue" evidence="8">
    <location>
        <position position="454"/>
    </location>
    <ligand>
        <name>heme</name>
        <dbReference type="ChEBI" id="CHEBI:30413"/>
    </ligand>
    <ligandPart>
        <name>Fe</name>
        <dbReference type="ChEBI" id="CHEBI:18248"/>
    </ligandPart>
</feature>
<evidence type="ECO:0000256" key="8">
    <source>
        <dbReference type="PIRSR" id="PIRSR602401-1"/>
    </source>
</evidence>
<evidence type="ECO:0000256" key="2">
    <source>
        <dbReference type="ARBA" id="ARBA00010617"/>
    </source>
</evidence>
<dbReference type="GO" id="GO:0020037">
    <property type="term" value="F:heme binding"/>
    <property type="evidence" value="ECO:0007669"/>
    <property type="project" value="InterPro"/>
</dbReference>
<protein>
    <recommendedName>
        <fullName evidence="12">Flavonoid 3'-monooxygenase-like</fullName>
    </recommendedName>
</protein>
<organism evidence="10 11">
    <name type="scientific">Rubus argutus</name>
    <name type="common">Southern blackberry</name>
    <dbReference type="NCBI Taxonomy" id="59490"/>
    <lineage>
        <taxon>Eukaryota</taxon>
        <taxon>Viridiplantae</taxon>
        <taxon>Streptophyta</taxon>
        <taxon>Embryophyta</taxon>
        <taxon>Tracheophyta</taxon>
        <taxon>Spermatophyta</taxon>
        <taxon>Magnoliopsida</taxon>
        <taxon>eudicotyledons</taxon>
        <taxon>Gunneridae</taxon>
        <taxon>Pentapetalae</taxon>
        <taxon>rosids</taxon>
        <taxon>fabids</taxon>
        <taxon>Rosales</taxon>
        <taxon>Rosaceae</taxon>
        <taxon>Rosoideae</taxon>
        <taxon>Rosoideae incertae sedis</taxon>
        <taxon>Rubus</taxon>
    </lineage>
</organism>
<reference evidence="10 11" key="1">
    <citation type="journal article" date="2023" name="G3 (Bethesda)">
        <title>A chromosome-length genome assembly and annotation of blackberry (Rubus argutus, cv. 'Hillquist').</title>
        <authorList>
            <person name="Bruna T."/>
            <person name="Aryal R."/>
            <person name="Dudchenko O."/>
            <person name="Sargent D.J."/>
            <person name="Mead D."/>
            <person name="Buti M."/>
            <person name="Cavallini A."/>
            <person name="Hytonen T."/>
            <person name="Andres J."/>
            <person name="Pham M."/>
            <person name="Weisz D."/>
            <person name="Mascagni F."/>
            <person name="Usai G."/>
            <person name="Natali L."/>
            <person name="Bassil N."/>
            <person name="Fernandez G.E."/>
            <person name="Lomsadze A."/>
            <person name="Armour M."/>
            <person name="Olukolu B."/>
            <person name="Poorten T."/>
            <person name="Britton C."/>
            <person name="Davik J."/>
            <person name="Ashrafi H."/>
            <person name="Aiden E.L."/>
            <person name="Borodovsky M."/>
            <person name="Worthington M."/>
        </authorList>
    </citation>
    <scope>NUCLEOTIDE SEQUENCE [LARGE SCALE GENOMIC DNA]</scope>
    <source>
        <strain evidence="10">PI 553951</strain>
    </source>
</reference>
<keyword evidence="11" id="KW-1185">Reference proteome</keyword>
<keyword evidence="6 8" id="KW-0408">Iron</keyword>
<evidence type="ECO:0000313" key="11">
    <source>
        <dbReference type="Proteomes" id="UP001457282"/>
    </source>
</evidence>
<dbReference type="CDD" id="cd20618">
    <property type="entry name" value="CYP71_clan"/>
    <property type="match status" value="1"/>
</dbReference>
<comment type="caution">
    <text evidence="10">The sequence shown here is derived from an EMBL/GenBank/DDBJ whole genome shotgun (WGS) entry which is preliminary data.</text>
</comment>
<dbReference type="PRINTS" id="PR00463">
    <property type="entry name" value="EP450I"/>
</dbReference>
<evidence type="ECO:0008006" key="12">
    <source>
        <dbReference type="Google" id="ProtNLM"/>
    </source>
</evidence>
<keyword evidence="5 9" id="KW-0560">Oxidoreductase</keyword>
<dbReference type="InterPro" id="IPR002401">
    <property type="entry name" value="Cyt_P450_E_grp-I"/>
</dbReference>
<dbReference type="InterPro" id="IPR017972">
    <property type="entry name" value="Cyt_P450_CS"/>
</dbReference>
<dbReference type="InterPro" id="IPR036396">
    <property type="entry name" value="Cyt_P450_sf"/>
</dbReference>
<dbReference type="GO" id="GO:0004497">
    <property type="term" value="F:monooxygenase activity"/>
    <property type="evidence" value="ECO:0007669"/>
    <property type="project" value="UniProtKB-KW"/>
</dbReference>
<evidence type="ECO:0000256" key="1">
    <source>
        <dbReference type="ARBA" id="ARBA00001971"/>
    </source>
</evidence>